<protein>
    <submittedName>
        <fullName evidence="1">Uncharacterized protein</fullName>
    </submittedName>
</protein>
<dbReference type="Proteomes" id="UP000758603">
    <property type="component" value="Unassembled WGS sequence"/>
</dbReference>
<dbReference type="GeneID" id="70137404"/>
<evidence type="ECO:0000313" key="2">
    <source>
        <dbReference type="Proteomes" id="UP000758603"/>
    </source>
</evidence>
<keyword evidence="2" id="KW-1185">Reference proteome</keyword>
<sequence>MKQFDTDALELVEKISALQAPVDAAQEQLNTLLAAKHNLQMTKTKLELLDTGIKTNKFNKPIEALDQKI</sequence>
<name>A0A9P8RK02_9PEZI</name>
<reference evidence="1" key="1">
    <citation type="journal article" date="2021" name="Nat. Commun.">
        <title>Genetic determinants of endophytism in the Arabidopsis root mycobiome.</title>
        <authorList>
            <person name="Mesny F."/>
            <person name="Miyauchi S."/>
            <person name="Thiergart T."/>
            <person name="Pickel B."/>
            <person name="Atanasova L."/>
            <person name="Karlsson M."/>
            <person name="Huettel B."/>
            <person name="Barry K.W."/>
            <person name="Haridas S."/>
            <person name="Chen C."/>
            <person name="Bauer D."/>
            <person name="Andreopoulos W."/>
            <person name="Pangilinan J."/>
            <person name="LaButti K."/>
            <person name="Riley R."/>
            <person name="Lipzen A."/>
            <person name="Clum A."/>
            <person name="Drula E."/>
            <person name="Henrissat B."/>
            <person name="Kohler A."/>
            <person name="Grigoriev I.V."/>
            <person name="Martin F.M."/>
            <person name="Hacquard S."/>
        </authorList>
    </citation>
    <scope>NUCLEOTIDE SEQUENCE</scope>
    <source>
        <strain evidence="1">MPI-SDFR-AT-0073</strain>
    </source>
</reference>
<organism evidence="1 2">
    <name type="scientific">Truncatella angustata</name>
    <dbReference type="NCBI Taxonomy" id="152316"/>
    <lineage>
        <taxon>Eukaryota</taxon>
        <taxon>Fungi</taxon>
        <taxon>Dikarya</taxon>
        <taxon>Ascomycota</taxon>
        <taxon>Pezizomycotina</taxon>
        <taxon>Sordariomycetes</taxon>
        <taxon>Xylariomycetidae</taxon>
        <taxon>Amphisphaeriales</taxon>
        <taxon>Sporocadaceae</taxon>
        <taxon>Truncatella</taxon>
    </lineage>
</organism>
<evidence type="ECO:0000313" key="1">
    <source>
        <dbReference type="EMBL" id="KAH6643339.1"/>
    </source>
</evidence>
<dbReference type="EMBL" id="JAGPXC010000013">
    <property type="protein sequence ID" value="KAH6643339.1"/>
    <property type="molecule type" value="Genomic_DNA"/>
</dbReference>
<comment type="caution">
    <text evidence="1">The sequence shown here is derived from an EMBL/GenBank/DDBJ whole genome shotgun (WGS) entry which is preliminary data.</text>
</comment>
<proteinExistence type="predicted"/>
<dbReference type="RefSeq" id="XP_045951269.1">
    <property type="nucleotide sequence ID" value="XM_046108513.1"/>
</dbReference>
<dbReference type="OrthoDB" id="3516672at2759"/>
<accession>A0A9P8RK02</accession>
<dbReference type="AlphaFoldDB" id="A0A9P8RK02"/>
<gene>
    <name evidence="1" type="ORF">BKA67DRAFT_665157</name>
</gene>